<evidence type="ECO:0000313" key="1">
    <source>
        <dbReference type="EMBL" id="EHB88280.1"/>
    </source>
</evidence>
<evidence type="ECO:0000313" key="2">
    <source>
        <dbReference type="Proteomes" id="UP000004897"/>
    </source>
</evidence>
<gene>
    <name evidence="1" type="ORF">HMPREF0737_00592</name>
</gene>
<reference evidence="1 2" key="1">
    <citation type="submission" date="2011-08" db="EMBL/GenBank/DDBJ databases">
        <title>The Genome Sequence of Rothia mucilaginosa M508.</title>
        <authorList>
            <consortium name="The Broad Institute Genome Sequencing Platform"/>
            <consortium name="The Broad Institute Genome Sequencing Center for Infectious Disease"/>
            <person name="Earl A."/>
            <person name="Ward D."/>
            <person name="Feldgarden M."/>
            <person name="Gevers D."/>
            <person name="Sibley C.D."/>
            <person name="Field T.R."/>
            <person name="Grinwis M."/>
            <person name="Eshaghurshan C.S."/>
            <person name="Surette M.G."/>
            <person name="Young S.K."/>
            <person name="Zeng Q."/>
            <person name="Gargeya S."/>
            <person name="Fitzgerald M."/>
            <person name="Haas B."/>
            <person name="Abouelleil A."/>
            <person name="Alvarado L."/>
            <person name="Arachchi H.M."/>
            <person name="Berlin A."/>
            <person name="Brown A."/>
            <person name="Chapman S.B."/>
            <person name="Chen Z."/>
            <person name="Dunbar C."/>
            <person name="Freedman E."/>
            <person name="Gearin G."/>
            <person name="Gellesch M."/>
            <person name="Goldberg J."/>
            <person name="Griggs A."/>
            <person name="Gujja S."/>
            <person name="Heiman D."/>
            <person name="Howarth C."/>
            <person name="Larson L."/>
            <person name="Lui A."/>
            <person name="MacDonald P.J.P."/>
            <person name="Montmayeur A."/>
            <person name="Murphy C."/>
            <person name="Neiman D."/>
            <person name="Pearson M."/>
            <person name="Priest M."/>
            <person name="Roberts A."/>
            <person name="Saif S."/>
            <person name="Shea T."/>
            <person name="Shenoy N."/>
            <person name="Sisk P."/>
            <person name="Stolte C."/>
            <person name="Sykes S."/>
            <person name="Wortman J."/>
            <person name="Nusbaum C."/>
            <person name="Birren B."/>
        </authorList>
    </citation>
    <scope>NUCLEOTIDE SEQUENCE [LARGE SCALE GENOMIC DNA]</scope>
    <source>
        <strain evidence="1 2">M508</strain>
    </source>
</reference>
<dbReference type="AlphaFoldDB" id="G5EQN2"/>
<proteinExistence type="predicted"/>
<protein>
    <submittedName>
        <fullName evidence="1">Uncharacterized protein</fullName>
    </submittedName>
</protein>
<dbReference type="EMBL" id="ACSB01000006">
    <property type="protein sequence ID" value="EHB88280.1"/>
    <property type="molecule type" value="Genomic_DNA"/>
</dbReference>
<accession>G5EQN2</accession>
<sequence length="51" mass="6100">MILTLRWEERHHNIPSGSELRWAYAWLNFTEDGRTYLSSDVATVDELWFDA</sequence>
<dbReference type="HOGENOM" id="CLU_3103416_0_0_11"/>
<organism evidence="1 2">
    <name type="scientific">Rothia mucilaginosa M508</name>
    <dbReference type="NCBI Taxonomy" id="563033"/>
    <lineage>
        <taxon>Bacteria</taxon>
        <taxon>Bacillati</taxon>
        <taxon>Actinomycetota</taxon>
        <taxon>Actinomycetes</taxon>
        <taxon>Micrococcales</taxon>
        <taxon>Micrococcaceae</taxon>
        <taxon>Rothia</taxon>
    </lineage>
</organism>
<dbReference type="Proteomes" id="UP000004897">
    <property type="component" value="Unassembled WGS sequence"/>
</dbReference>
<comment type="caution">
    <text evidence="1">The sequence shown here is derived from an EMBL/GenBank/DDBJ whole genome shotgun (WGS) entry which is preliminary data.</text>
</comment>
<name>G5EQN2_9MICC</name>